<evidence type="ECO:0000256" key="8">
    <source>
        <dbReference type="ARBA" id="ARBA00023054"/>
    </source>
</evidence>
<dbReference type="Proteomes" id="UP000007879">
    <property type="component" value="Unassembled WGS sequence"/>
</dbReference>
<dbReference type="Gene3D" id="2.130.10.10">
    <property type="entry name" value="YVTN repeat-like/Quinoprotein amine dehydrogenase"/>
    <property type="match status" value="3"/>
</dbReference>
<dbReference type="Pfam" id="PF00400">
    <property type="entry name" value="WD40"/>
    <property type="match status" value="4"/>
</dbReference>
<dbReference type="AlphaFoldDB" id="A0A1X7TMW3"/>
<dbReference type="PANTHER" id="PTHR15653:SF0">
    <property type="entry name" value="CONNECTOR OF KINASE TO AP-1, ISOFORM E"/>
    <property type="match status" value="1"/>
</dbReference>
<feature type="region of interest" description="Disordered" evidence="11">
    <location>
        <begin position="110"/>
        <end position="138"/>
    </location>
</feature>
<evidence type="ECO:0000256" key="3">
    <source>
        <dbReference type="ARBA" id="ARBA00022490"/>
    </source>
</evidence>
<evidence type="ECO:0000256" key="6">
    <source>
        <dbReference type="ARBA" id="ARBA00022737"/>
    </source>
</evidence>
<keyword evidence="14" id="KW-1185">Reference proteome</keyword>
<protein>
    <recommendedName>
        <fullName evidence="12">Striatin N-terminal domain-containing protein</fullName>
    </recommendedName>
</protein>
<dbReference type="eggNOG" id="KOG0642">
    <property type="taxonomic scope" value="Eukaryota"/>
</dbReference>
<keyword evidence="8 10" id="KW-0175">Coiled coil</keyword>
<keyword evidence="6" id="KW-0677">Repeat</keyword>
<reference evidence="14" key="1">
    <citation type="journal article" date="2010" name="Nature">
        <title>The Amphimedon queenslandica genome and the evolution of animal complexity.</title>
        <authorList>
            <person name="Srivastava M."/>
            <person name="Simakov O."/>
            <person name="Chapman J."/>
            <person name="Fahey B."/>
            <person name="Gauthier M.E."/>
            <person name="Mitros T."/>
            <person name="Richards G.S."/>
            <person name="Conaco C."/>
            <person name="Dacre M."/>
            <person name="Hellsten U."/>
            <person name="Larroux C."/>
            <person name="Putnam N.H."/>
            <person name="Stanke M."/>
            <person name="Adamska M."/>
            <person name="Darling A."/>
            <person name="Degnan S.M."/>
            <person name="Oakley T.H."/>
            <person name="Plachetzki D.C."/>
            <person name="Zhai Y."/>
            <person name="Adamski M."/>
            <person name="Calcino A."/>
            <person name="Cummins S.F."/>
            <person name="Goodstein D.M."/>
            <person name="Harris C."/>
            <person name="Jackson D.J."/>
            <person name="Leys S.P."/>
            <person name="Shu S."/>
            <person name="Woodcroft B.J."/>
            <person name="Vervoort M."/>
            <person name="Kosik K.S."/>
            <person name="Manning G."/>
            <person name="Degnan B.M."/>
            <person name="Rokhsar D.S."/>
        </authorList>
    </citation>
    <scope>NUCLEOTIDE SEQUENCE [LARGE SCALE GENOMIC DNA]</scope>
</reference>
<keyword evidence="4" id="KW-0597">Phosphoprotein</keyword>
<dbReference type="InterPro" id="IPR001680">
    <property type="entry name" value="WD40_rpt"/>
</dbReference>
<feature type="region of interest" description="Disordered" evidence="11">
    <location>
        <begin position="178"/>
        <end position="246"/>
    </location>
</feature>
<feature type="coiled-coil region" evidence="10">
    <location>
        <begin position="55"/>
        <end position="103"/>
    </location>
</feature>
<evidence type="ECO:0000256" key="5">
    <source>
        <dbReference type="ARBA" id="ARBA00022574"/>
    </source>
</evidence>
<dbReference type="EnsemblMetazoa" id="Aqu2.1.15999_001">
    <property type="protein sequence ID" value="Aqu2.1.15999_001"/>
    <property type="gene ID" value="Aqu2.1.15999"/>
</dbReference>
<feature type="compositionally biased region" description="Polar residues" evidence="11">
    <location>
        <begin position="123"/>
        <end position="138"/>
    </location>
</feature>
<feature type="domain" description="Striatin N-terminal" evidence="12">
    <location>
        <begin position="37"/>
        <end position="158"/>
    </location>
</feature>
<dbReference type="InParanoid" id="A0A1X7TMW3"/>
<dbReference type="SMART" id="SM00320">
    <property type="entry name" value="WD40"/>
    <property type="match status" value="7"/>
</dbReference>
<dbReference type="InterPro" id="IPR036322">
    <property type="entry name" value="WD40_repeat_dom_sf"/>
</dbReference>
<evidence type="ECO:0000256" key="1">
    <source>
        <dbReference type="ARBA" id="ARBA00004496"/>
    </source>
</evidence>
<evidence type="ECO:0000256" key="11">
    <source>
        <dbReference type="SAM" id="MobiDB-lite"/>
    </source>
</evidence>
<dbReference type="Gene3D" id="1.20.5.300">
    <property type="match status" value="1"/>
</dbReference>
<dbReference type="STRING" id="400682.A0A1X7TMW3"/>
<reference evidence="13" key="2">
    <citation type="submission" date="2017-05" db="UniProtKB">
        <authorList>
            <consortium name="EnsemblMetazoa"/>
        </authorList>
    </citation>
    <scope>IDENTIFICATION</scope>
</reference>
<dbReference type="PANTHER" id="PTHR15653">
    <property type="entry name" value="STRIATIN"/>
    <property type="match status" value="1"/>
</dbReference>
<comment type="subcellular location">
    <subcellularLocation>
        <location evidence="1">Cytoplasm</location>
    </subcellularLocation>
</comment>
<feature type="region of interest" description="Disordered" evidence="11">
    <location>
        <begin position="1"/>
        <end position="33"/>
    </location>
</feature>
<accession>A0A1X7TMW3</accession>
<feature type="repeat" description="WD" evidence="9">
    <location>
        <begin position="438"/>
        <end position="479"/>
    </location>
</feature>
<dbReference type="InterPro" id="IPR015943">
    <property type="entry name" value="WD40/YVTN_repeat-like_dom_sf"/>
</dbReference>
<dbReference type="SUPFAM" id="SSF50978">
    <property type="entry name" value="WD40 repeat-like"/>
    <property type="match status" value="1"/>
</dbReference>
<evidence type="ECO:0000256" key="10">
    <source>
        <dbReference type="SAM" id="Coils"/>
    </source>
</evidence>
<dbReference type="FunFam" id="2.130.10.10:FF:000079">
    <property type="entry name" value="striatin isoform X1"/>
    <property type="match status" value="1"/>
</dbReference>
<evidence type="ECO:0000256" key="7">
    <source>
        <dbReference type="ARBA" id="ARBA00022860"/>
    </source>
</evidence>
<proteinExistence type="inferred from homology"/>
<feature type="repeat" description="WD" evidence="9">
    <location>
        <begin position="490"/>
        <end position="522"/>
    </location>
</feature>
<comment type="similarity">
    <text evidence="2">Belongs to the WD repeat striatin family.</text>
</comment>
<dbReference type="PRINTS" id="PR00320">
    <property type="entry name" value="GPROTEINBRPT"/>
</dbReference>
<organism evidence="13">
    <name type="scientific">Amphimedon queenslandica</name>
    <name type="common">Sponge</name>
    <dbReference type="NCBI Taxonomy" id="400682"/>
    <lineage>
        <taxon>Eukaryota</taxon>
        <taxon>Metazoa</taxon>
        <taxon>Porifera</taxon>
        <taxon>Demospongiae</taxon>
        <taxon>Heteroscleromorpha</taxon>
        <taxon>Haplosclerida</taxon>
        <taxon>Niphatidae</taxon>
        <taxon>Amphimedon</taxon>
    </lineage>
</organism>
<evidence type="ECO:0000256" key="9">
    <source>
        <dbReference type="PROSITE-ProRule" id="PRU00221"/>
    </source>
</evidence>
<dbReference type="OrthoDB" id="727118at2759"/>
<feature type="repeat" description="WD" evidence="9">
    <location>
        <begin position="543"/>
        <end position="584"/>
    </location>
</feature>
<keyword evidence="3" id="KW-0963">Cytoplasm</keyword>
<dbReference type="InterPro" id="IPR051488">
    <property type="entry name" value="WD_repeat_striatin"/>
</dbReference>
<feature type="repeat" description="WD" evidence="9">
    <location>
        <begin position="677"/>
        <end position="718"/>
    </location>
</feature>
<feature type="region of interest" description="Disordered" evidence="11">
    <location>
        <begin position="303"/>
        <end position="322"/>
    </location>
</feature>
<dbReference type="InterPro" id="IPR013258">
    <property type="entry name" value="Striatin_N"/>
</dbReference>
<evidence type="ECO:0000313" key="14">
    <source>
        <dbReference type="Proteomes" id="UP000007879"/>
    </source>
</evidence>
<keyword evidence="7" id="KW-0112">Calmodulin-binding</keyword>
<evidence type="ECO:0000256" key="2">
    <source>
        <dbReference type="ARBA" id="ARBA00009616"/>
    </source>
</evidence>
<dbReference type="FunCoup" id="A0A1X7TMW3">
    <property type="interactions" value="576"/>
</dbReference>
<keyword evidence="5 9" id="KW-0853">WD repeat</keyword>
<dbReference type="PROSITE" id="PS50294">
    <property type="entry name" value="WD_REPEATS_REGION"/>
    <property type="match status" value="4"/>
</dbReference>
<gene>
    <name evidence="13" type="primary">100632305</name>
</gene>
<evidence type="ECO:0000313" key="13">
    <source>
        <dbReference type="EnsemblMetazoa" id="Aqu2.1.15999_001"/>
    </source>
</evidence>
<dbReference type="OMA" id="SKCSQEV"/>
<dbReference type="FunFam" id="1.20.5.300:FF:000001">
    <property type="entry name" value="striatin isoform X1"/>
    <property type="match status" value="1"/>
</dbReference>
<evidence type="ECO:0000256" key="4">
    <source>
        <dbReference type="ARBA" id="ARBA00022553"/>
    </source>
</evidence>
<evidence type="ECO:0000259" key="12">
    <source>
        <dbReference type="Pfam" id="PF08232"/>
    </source>
</evidence>
<dbReference type="EnsemblMetazoa" id="XM_020003239.1">
    <property type="protein sequence ID" value="XP_019858798.1"/>
    <property type="gene ID" value="LOC100632305"/>
</dbReference>
<dbReference type="PROSITE" id="PS50082">
    <property type="entry name" value="WD_REPEATS_2"/>
    <property type="match status" value="4"/>
</dbReference>
<dbReference type="CDD" id="cd00200">
    <property type="entry name" value="WD40"/>
    <property type="match status" value="1"/>
</dbReference>
<dbReference type="Pfam" id="PF08232">
    <property type="entry name" value="Striatin"/>
    <property type="match status" value="1"/>
</dbReference>
<dbReference type="KEGG" id="aqu:100632305"/>
<name>A0A1X7TMW3_AMPQE</name>
<dbReference type="InterPro" id="IPR020472">
    <property type="entry name" value="WD40_PAC1"/>
</dbReference>
<dbReference type="GO" id="GO:0005737">
    <property type="term" value="C:cytoplasm"/>
    <property type="evidence" value="ECO:0007669"/>
    <property type="project" value="UniProtKB-SubCell"/>
</dbReference>
<dbReference type="GO" id="GO:0005516">
    <property type="term" value="F:calmodulin binding"/>
    <property type="evidence" value="ECO:0007669"/>
    <property type="project" value="UniProtKB-KW"/>
</dbReference>
<sequence>MSIEEAAPVTRPFMMGPNGPSGPIPSDPGQPQAGYSVPGVLQFIKQEFGRFERERASWEVERAELQGKIAFLQGERKGHDNLMRDLVRRIKMLEFALKQERNKVYKLTHGTDSGLSLKPPQLDTETNPVTEESSLPSLVNQKESRQILRDYLREVGFPDNVLEARVARLNLYRTLMSSSTNQNEPPLPPPAVEAPSETYSPKPPHPPESSTGGGSDIVPNGTDMQEQIGGRRDTEAESEDDAVKQVQNTFDFLSNEDSDDEDEETEWQQVATKDLFQGLENTTEPAGLDKGAIMDGDFVYEDRYSSKSDNPPDLPIGEEDNEWEFKRQVERYQEYKRSNKSKNISSRPPREQLRQLQQYANTNQPAEEMSSVMGLMGMPVRGHHDLEGVRVSPHRIPDERPEVSLGIGELVSIANPSDFIMNPSTSGSSKRWEHKYTMRNHYDAVTCVQFHPMDDMLVTGSEDATIKLWSIPKSSQKKSAIIDVEPAFTFRGHTGPVLSLAVSSDGEVVYSGSADGQLRMWQTPNDLSDPFDIYDLDIQKGVLEGHTDAIWGLVFNQSNGLLASASADGHCILWDPVNSSQIKSIVSEEALGSPTSIDFLHGESIVVSYSTAKVVVYDVETGKPVVTLDSALTYNGTPTTQINKVLSHPTLPIVITAHEDKYICFFDSKSGQVTHSMTAHMDAVTGLAIDPHGLYILSGSHDGSLRFWSMETKTCVQEITAHRKRFDESIYNVTCHLTKPFFASAGADGIAKVLL</sequence>